<organism evidence="2 3">
    <name type="scientific">Rhizopus oryzae</name>
    <name type="common">Mucormycosis agent</name>
    <name type="synonym">Rhizopus arrhizus var. delemar</name>
    <dbReference type="NCBI Taxonomy" id="64495"/>
    <lineage>
        <taxon>Eukaryota</taxon>
        <taxon>Fungi</taxon>
        <taxon>Fungi incertae sedis</taxon>
        <taxon>Mucoromycota</taxon>
        <taxon>Mucoromycotina</taxon>
        <taxon>Mucoromycetes</taxon>
        <taxon>Mucorales</taxon>
        <taxon>Mucorineae</taxon>
        <taxon>Rhizopodaceae</taxon>
        <taxon>Rhizopus</taxon>
    </lineage>
</organism>
<reference evidence="2" key="1">
    <citation type="journal article" date="2020" name="Microb. Genom.">
        <title>Genetic diversity of clinical and environmental Mucorales isolates obtained from an investigation of mucormycosis cases among solid organ transplant recipients.</title>
        <authorList>
            <person name="Nguyen M.H."/>
            <person name="Kaul D."/>
            <person name="Muto C."/>
            <person name="Cheng S.J."/>
            <person name="Richter R.A."/>
            <person name="Bruno V.M."/>
            <person name="Liu G."/>
            <person name="Beyhan S."/>
            <person name="Sundermann A.J."/>
            <person name="Mounaud S."/>
            <person name="Pasculle A.W."/>
            <person name="Nierman W.C."/>
            <person name="Driscoll E."/>
            <person name="Cumbie R."/>
            <person name="Clancy C.J."/>
            <person name="Dupont C.L."/>
        </authorList>
    </citation>
    <scope>NUCLEOTIDE SEQUENCE</scope>
    <source>
        <strain evidence="2">GL11</strain>
    </source>
</reference>
<accession>A0A9P6X9R2</accession>
<evidence type="ECO:0000313" key="3">
    <source>
        <dbReference type="Proteomes" id="UP000716291"/>
    </source>
</evidence>
<keyword evidence="3" id="KW-1185">Reference proteome</keyword>
<comment type="caution">
    <text evidence="2">The sequence shown here is derived from an EMBL/GenBank/DDBJ whole genome shotgun (WGS) entry which is preliminary data.</text>
</comment>
<evidence type="ECO:0000256" key="1">
    <source>
        <dbReference type="SAM" id="MobiDB-lite"/>
    </source>
</evidence>
<proteinExistence type="predicted"/>
<protein>
    <submittedName>
        <fullName evidence="2">Uncharacterized protein</fullName>
    </submittedName>
</protein>
<feature type="region of interest" description="Disordered" evidence="1">
    <location>
        <begin position="233"/>
        <end position="263"/>
    </location>
</feature>
<dbReference type="AlphaFoldDB" id="A0A9P6X9R2"/>
<evidence type="ECO:0000313" key="2">
    <source>
        <dbReference type="EMBL" id="KAG1308632.1"/>
    </source>
</evidence>
<sequence>MEKTKKYRRICEAVKPQEVQNAEGTLVNSRSLDLQTFEEYLRNRAMVTEFLQRHYTETTTNHLTTHPLHRKLKLSKYIRRQKASEDMVAKLKSKFGNDAIFVVGNYSAPNTRYQEPARGVGFRRLLKKHGFLVYLIDEFQTSQCYPPCENRSPTAFKRIPNPWPYQRQNNPEAICHGLLGCTNQNCKVTVQNISGTEELRELLWNRDLAACLNLIHIVRNLRLNGEISERFQRAGDERSGPTRRRRRRRPEENAERQVLPRTL</sequence>
<dbReference type="EMBL" id="JAANQT010000752">
    <property type="protein sequence ID" value="KAG1308632.1"/>
    <property type="molecule type" value="Genomic_DNA"/>
</dbReference>
<gene>
    <name evidence="2" type="ORF">G6F64_005901</name>
</gene>
<name>A0A9P6X9R2_RHIOR</name>
<dbReference type="Proteomes" id="UP000716291">
    <property type="component" value="Unassembled WGS sequence"/>
</dbReference>